<evidence type="ECO:0000313" key="2">
    <source>
        <dbReference type="EMBL" id="MBW6531941.1"/>
    </source>
</evidence>
<dbReference type="RefSeq" id="WP_219749320.1">
    <property type="nucleotide sequence ID" value="NZ_JAHXZN010000005.1"/>
</dbReference>
<dbReference type="EMBL" id="JAHXZN010000005">
    <property type="protein sequence ID" value="MBW6531941.1"/>
    <property type="molecule type" value="Genomic_DNA"/>
</dbReference>
<dbReference type="Pfam" id="PF13472">
    <property type="entry name" value="Lipase_GDSL_2"/>
    <property type="match status" value="1"/>
</dbReference>
<protein>
    <recommendedName>
        <fullName evidence="1">SGNH hydrolase-type esterase domain-containing protein</fullName>
    </recommendedName>
</protein>
<keyword evidence="3" id="KW-1185">Reference proteome</keyword>
<dbReference type="InterPro" id="IPR013830">
    <property type="entry name" value="SGNH_hydro"/>
</dbReference>
<evidence type="ECO:0000259" key="1">
    <source>
        <dbReference type="Pfam" id="PF13472"/>
    </source>
</evidence>
<evidence type="ECO:0000313" key="3">
    <source>
        <dbReference type="Proteomes" id="UP000759103"/>
    </source>
</evidence>
<sequence>MAKDIASLSTADKSALLAALVGAGMSAASSYTVDFFGDSQAGENSNANQYRAVGRGTQGIALSKGRFRFGRNLGVGGQTTTQVRARLNDVLTSPNGIVSFACGGNDLPLIANGTQSIQITIDNYKAMLDAILATGKRVNVDAIPPRTQAALTSGGLSSAQAVIAAKVREGLNRWLAQYVYAKSPTQVVFTSYDAALIDRTTTNGEPQAGFVRDGIHATPLGATTAGAVWLASMSAFAPPATLGALSQSDIADATYNPGGAMNVNPLLIGTAGTASGGVTGTVPTSFSANRESGTTATAVASTDGSSLTLTLGGATGGAASERLRVQGDTVNAGANTFAPGDVVFMEVFIDQANLVNVQSINLLLRANDGTTQSDILSFLNGGGVTEREAPNASRRLISLPYTIPAYSGSGTQRVTPYVKIDVAADGAGASGTITIRGLAVRKIPAGTTGLA</sequence>
<feature type="domain" description="SGNH hydrolase-type esterase" evidence="1">
    <location>
        <begin position="35"/>
        <end position="221"/>
    </location>
</feature>
<accession>A0ABS7BQT3</accession>
<dbReference type="SUPFAM" id="SSF52266">
    <property type="entry name" value="SGNH hydrolase"/>
    <property type="match status" value="1"/>
</dbReference>
<organism evidence="2 3">
    <name type="scientific">Sphingomonas citri</name>
    <dbReference type="NCBI Taxonomy" id="2862499"/>
    <lineage>
        <taxon>Bacteria</taxon>
        <taxon>Pseudomonadati</taxon>
        <taxon>Pseudomonadota</taxon>
        <taxon>Alphaproteobacteria</taxon>
        <taxon>Sphingomonadales</taxon>
        <taxon>Sphingomonadaceae</taxon>
        <taxon>Sphingomonas</taxon>
    </lineage>
</organism>
<proteinExistence type="predicted"/>
<reference evidence="2 3" key="1">
    <citation type="submission" date="2021-07" db="EMBL/GenBank/DDBJ databases">
        <title>Sphingomonas sp.</title>
        <authorList>
            <person name="Feng G."/>
            <person name="Li J."/>
            <person name="Pan M."/>
        </authorList>
    </citation>
    <scope>NUCLEOTIDE SEQUENCE [LARGE SCALE GENOMIC DNA]</scope>
    <source>
        <strain evidence="2 3">RRHST34</strain>
    </source>
</reference>
<comment type="caution">
    <text evidence="2">The sequence shown here is derived from an EMBL/GenBank/DDBJ whole genome shotgun (WGS) entry which is preliminary data.</text>
</comment>
<name>A0ABS7BQT3_9SPHN</name>
<dbReference type="InterPro" id="IPR036514">
    <property type="entry name" value="SGNH_hydro_sf"/>
</dbReference>
<gene>
    <name evidence="2" type="ORF">KZ820_14460</name>
</gene>
<dbReference type="Gene3D" id="3.40.50.1110">
    <property type="entry name" value="SGNH hydrolase"/>
    <property type="match status" value="1"/>
</dbReference>
<dbReference type="Proteomes" id="UP000759103">
    <property type="component" value="Unassembled WGS sequence"/>
</dbReference>